<dbReference type="Proteomes" id="UP000066624">
    <property type="component" value="Chromosome"/>
</dbReference>
<evidence type="ECO:0000313" key="6">
    <source>
        <dbReference type="Proteomes" id="UP000066624"/>
    </source>
</evidence>
<dbReference type="CDD" id="cd07093">
    <property type="entry name" value="ALDH_F8_HMSADH"/>
    <property type="match status" value="1"/>
</dbReference>
<dbReference type="InterPro" id="IPR016163">
    <property type="entry name" value="Ald_DH_C"/>
</dbReference>
<keyword evidence="6" id="KW-1185">Reference proteome</keyword>
<organism evidence="5 6">
    <name type="scientific">Wenzhouxiangella marina</name>
    <dbReference type="NCBI Taxonomy" id="1579979"/>
    <lineage>
        <taxon>Bacteria</taxon>
        <taxon>Pseudomonadati</taxon>
        <taxon>Pseudomonadota</taxon>
        <taxon>Gammaproteobacteria</taxon>
        <taxon>Chromatiales</taxon>
        <taxon>Wenzhouxiangellaceae</taxon>
        <taxon>Wenzhouxiangella</taxon>
    </lineage>
</organism>
<dbReference type="InterPro" id="IPR015590">
    <property type="entry name" value="Aldehyde_DH_dom"/>
</dbReference>
<evidence type="ECO:0000256" key="1">
    <source>
        <dbReference type="ARBA" id="ARBA00009986"/>
    </source>
</evidence>
<evidence type="ECO:0000256" key="4">
    <source>
        <dbReference type="RuleBase" id="RU003345"/>
    </source>
</evidence>
<gene>
    <name evidence="5" type="ORF">WM2015_1463</name>
</gene>
<keyword evidence="3" id="KW-0520">NAD</keyword>
<protein>
    <submittedName>
        <fullName evidence="5">2-hydroxymuconic semialdehyde dehydrogenase</fullName>
    </submittedName>
</protein>
<dbReference type="GO" id="GO:0016620">
    <property type="term" value="F:oxidoreductase activity, acting on the aldehyde or oxo group of donors, NAD or NADP as acceptor"/>
    <property type="evidence" value="ECO:0007669"/>
    <property type="project" value="InterPro"/>
</dbReference>
<dbReference type="PANTHER" id="PTHR43720">
    <property type="entry name" value="2-AMINOMUCONIC SEMIALDEHYDE DEHYDROGENASE"/>
    <property type="match status" value="1"/>
</dbReference>
<evidence type="ECO:0000313" key="5">
    <source>
        <dbReference type="EMBL" id="AKS41835.1"/>
    </source>
</evidence>
<dbReference type="Gene3D" id="3.40.309.10">
    <property type="entry name" value="Aldehyde Dehydrogenase, Chain A, domain 2"/>
    <property type="match status" value="1"/>
</dbReference>
<dbReference type="RefSeq" id="WP_049725445.1">
    <property type="nucleotide sequence ID" value="NZ_CP012154.1"/>
</dbReference>
<proteinExistence type="inferred from homology"/>
<sequence length="481" mass="51801">MRTVGNFIAGRTQPALEGGSLENLNPATGECIARIPDSGPADVDQAVAAAREAFPDWSARPVADRMERLERLAGLIQANAEELAALESEDTGKPRRLAREIDMQRAEANLRFFARAMSQWSSAGHDMGPTGFNYTRREPLGPVALITPWNLPLYLLTWKLGPALVTGNTVVAKPSELTPLTADALARLANEAGLPAGVFNLVHGLGARCGQALVDHPDIKAVSFTGGTVTGRRIAQSTAPRLIKLSLELGGKNPALVFDDADLDRTVAGLLRAGFTNQGQVCLCSSRFLIHESIYEPLVERLVEAVKGLKVGDPEDEDNTQGALISAAHRDKVLGYIDQARQDGGRILCGGEATRPTGRCQDGAFVLPTLIADLPPESRLHREEIFGPVVTLQRFSSEEEAIALANDVDYGLAATVWTEGLSRAHRVAGRLQSGIVWVNNWLVRDLRTPFGGVKASGLGREGGHWSLEFFTEPKNVFINGD</sequence>
<dbReference type="SUPFAM" id="SSF53720">
    <property type="entry name" value="ALDH-like"/>
    <property type="match status" value="1"/>
</dbReference>
<dbReference type="OrthoDB" id="9812625at2"/>
<dbReference type="InterPro" id="IPR029510">
    <property type="entry name" value="Ald_DH_CS_GLU"/>
</dbReference>
<dbReference type="FunFam" id="3.40.309.10:FF:000012">
    <property type="entry name" value="Betaine aldehyde dehydrogenase"/>
    <property type="match status" value="1"/>
</dbReference>
<keyword evidence="2 4" id="KW-0560">Oxidoreductase</keyword>
<evidence type="ECO:0000256" key="3">
    <source>
        <dbReference type="ARBA" id="ARBA00023027"/>
    </source>
</evidence>
<dbReference type="PATRIC" id="fig|1579979.3.peg.1501"/>
<dbReference type="PROSITE" id="PS00687">
    <property type="entry name" value="ALDEHYDE_DEHYDR_GLU"/>
    <property type="match status" value="1"/>
</dbReference>
<dbReference type="InterPro" id="IPR016162">
    <property type="entry name" value="Ald_DH_N"/>
</dbReference>
<dbReference type="Pfam" id="PF00171">
    <property type="entry name" value="Aldedh"/>
    <property type="match status" value="1"/>
</dbReference>
<evidence type="ECO:0000256" key="2">
    <source>
        <dbReference type="ARBA" id="ARBA00023002"/>
    </source>
</evidence>
<accession>A0A0K0XVY7</accession>
<dbReference type="PROSITE" id="PS00070">
    <property type="entry name" value="ALDEHYDE_DEHYDR_CYS"/>
    <property type="match status" value="1"/>
</dbReference>
<dbReference type="PANTHER" id="PTHR43720:SF2">
    <property type="entry name" value="2-AMINOMUCONIC SEMIALDEHYDE DEHYDROGENASE"/>
    <property type="match status" value="1"/>
</dbReference>
<dbReference type="Gene3D" id="3.40.605.10">
    <property type="entry name" value="Aldehyde Dehydrogenase, Chain A, domain 1"/>
    <property type="match status" value="1"/>
</dbReference>
<dbReference type="InterPro" id="IPR016160">
    <property type="entry name" value="Ald_DH_CS_CYS"/>
</dbReference>
<dbReference type="KEGG" id="wma:WM2015_1463"/>
<reference evidence="5 6" key="1">
    <citation type="submission" date="2015-07" db="EMBL/GenBank/DDBJ databases">
        <authorList>
            <person name="Noorani M."/>
        </authorList>
    </citation>
    <scope>NUCLEOTIDE SEQUENCE [LARGE SCALE GENOMIC DNA]</scope>
    <source>
        <strain evidence="5 6">KCTC 42284</strain>
    </source>
</reference>
<dbReference type="InterPro" id="IPR016161">
    <property type="entry name" value="Ald_DH/histidinol_DH"/>
</dbReference>
<comment type="similarity">
    <text evidence="1 4">Belongs to the aldehyde dehydrogenase family.</text>
</comment>
<dbReference type="EMBL" id="CP012154">
    <property type="protein sequence ID" value="AKS41835.1"/>
    <property type="molecule type" value="Genomic_DNA"/>
</dbReference>
<dbReference type="AlphaFoldDB" id="A0A0K0XVY7"/>
<dbReference type="FunFam" id="3.40.605.10:FF:000007">
    <property type="entry name" value="NAD/NADP-dependent betaine aldehyde dehydrogenase"/>
    <property type="match status" value="1"/>
</dbReference>
<dbReference type="STRING" id="1579979.WM2015_1463"/>
<name>A0A0K0XVY7_9GAMM</name>